<feature type="compositionally biased region" description="Low complexity" evidence="1">
    <location>
        <begin position="53"/>
        <end position="67"/>
    </location>
</feature>
<keyword evidence="6" id="KW-1185">Reference proteome</keyword>
<feature type="transmembrane region" description="Helical" evidence="2">
    <location>
        <begin position="102"/>
        <end position="126"/>
    </location>
</feature>
<feature type="compositionally biased region" description="Polar residues" evidence="1">
    <location>
        <begin position="1"/>
        <end position="14"/>
    </location>
</feature>
<accession>A0A1I7S1F2</accession>
<protein>
    <submittedName>
        <fullName evidence="3">(pine wood nematode) hypothetical protein</fullName>
    </submittedName>
</protein>
<evidence type="ECO:0000313" key="3">
    <source>
        <dbReference type="EMBL" id="CAD5208463.1"/>
    </source>
</evidence>
<feature type="transmembrane region" description="Helical" evidence="2">
    <location>
        <begin position="161"/>
        <end position="185"/>
    </location>
</feature>
<sequence>MRVSDSTPPIQPNRSGPDEVVVIDDQAESSFSASLNHTLPKHMKSRYNNGSVTSTSTKTSSISSTKKPNPKKIRHQESSDSGESDYKHPEKRNPWIPTPVRLLNLILSTFWCLSHLAIAVFIAFLYSDHYVLMAYFLAGFVFYVILIIGNRIRLPHLYVFAYMYTSMTLIMLTFLLVSLLFMDILLVAHGEPYADLGVIVRTDDFWVQVGTFESILFVLCVFKWFTLRKMFHDYSLACARHWNQRKSKRQSYTQK</sequence>
<dbReference type="WBParaSite" id="BXY_0682700.1">
    <property type="protein sequence ID" value="BXY_0682700.1"/>
    <property type="gene ID" value="BXY_0682700"/>
</dbReference>
<feature type="region of interest" description="Disordered" evidence="1">
    <location>
        <begin position="1"/>
        <end position="90"/>
    </location>
</feature>
<evidence type="ECO:0000313" key="7">
    <source>
        <dbReference type="WBParaSite" id="BXY_0682700.1"/>
    </source>
</evidence>
<keyword evidence="2" id="KW-0812">Transmembrane</keyword>
<evidence type="ECO:0000313" key="5">
    <source>
        <dbReference type="Proteomes" id="UP000095284"/>
    </source>
</evidence>
<dbReference type="EMBL" id="CAJFCV020000001">
    <property type="protein sequence ID" value="CAG9081597.1"/>
    <property type="molecule type" value="Genomic_DNA"/>
</dbReference>
<evidence type="ECO:0000313" key="6">
    <source>
        <dbReference type="Proteomes" id="UP000659654"/>
    </source>
</evidence>
<evidence type="ECO:0000313" key="4">
    <source>
        <dbReference type="EMBL" id="CAG9081597.1"/>
    </source>
</evidence>
<dbReference type="OrthoDB" id="10418446at2759"/>
<feature type="compositionally biased region" description="Polar residues" evidence="1">
    <location>
        <begin position="28"/>
        <end position="37"/>
    </location>
</feature>
<dbReference type="Proteomes" id="UP000582659">
    <property type="component" value="Unassembled WGS sequence"/>
</dbReference>
<keyword evidence="2" id="KW-1133">Transmembrane helix</keyword>
<dbReference type="SMR" id="A0A1I7S1F2"/>
<evidence type="ECO:0000256" key="2">
    <source>
        <dbReference type="SAM" id="Phobius"/>
    </source>
</evidence>
<feature type="transmembrane region" description="Helical" evidence="2">
    <location>
        <begin position="205"/>
        <end position="225"/>
    </location>
</feature>
<gene>
    <name evidence="3" type="ORF">BXYJ_LOCUS699</name>
</gene>
<evidence type="ECO:0000256" key="1">
    <source>
        <dbReference type="SAM" id="MobiDB-lite"/>
    </source>
</evidence>
<reference evidence="7" key="1">
    <citation type="submission" date="2016-11" db="UniProtKB">
        <authorList>
            <consortium name="WormBaseParasite"/>
        </authorList>
    </citation>
    <scope>IDENTIFICATION</scope>
</reference>
<dbReference type="EMBL" id="CAJFDI010000001">
    <property type="protein sequence ID" value="CAD5208463.1"/>
    <property type="molecule type" value="Genomic_DNA"/>
</dbReference>
<dbReference type="AlphaFoldDB" id="A0A1I7S1F2"/>
<organism evidence="5 7">
    <name type="scientific">Bursaphelenchus xylophilus</name>
    <name type="common">Pinewood nematode worm</name>
    <name type="synonym">Aphelenchoides xylophilus</name>
    <dbReference type="NCBI Taxonomy" id="6326"/>
    <lineage>
        <taxon>Eukaryota</taxon>
        <taxon>Metazoa</taxon>
        <taxon>Ecdysozoa</taxon>
        <taxon>Nematoda</taxon>
        <taxon>Chromadorea</taxon>
        <taxon>Rhabditida</taxon>
        <taxon>Tylenchina</taxon>
        <taxon>Tylenchomorpha</taxon>
        <taxon>Aphelenchoidea</taxon>
        <taxon>Aphelenchoididae</taxon>
        <taxon>Bursaphelenchus</taxon>
    </lineage>
</organism>
<feature type="transmembrane region" description="Helical" evidence="2">
    <location>
        <begin position="132"/>
        <end position="149"/>
    </location>
</feature>
<reference evidence="4" key="2">
    <citation type="submission" date="2020-08" db="EMBL/GenBank/DDBJ databases">
        <authorList>
            <person name="Kikuchi T."/>
        </authorList>
    </citation>
    <scope>NUCLEOTIDE SEQUENCE</scope>
    <source>
        <strain evidence="3">Ka4C1</strain>
    </source>
</reference>
<dbReference type="Proteomes" id="UP000095284">
    <property type="component" value="Unplaced"/>
</dbReference>
<proteinExistence type="predicted"/>
<name>A0A1I7S1F2_BURXY</name>
<dbReference type="Proteomes" id="UP000659654">
    <property type="component" value="Unassembled WGS sequence"/>
</dbReference>
<keyword evidence="2" id="KW-0472">Membrane</keyword>